<dbReference type="EMBL" id="DS985227">
    <property type="protein sequence ID" value="EEY23065.1"/>
    <property type="molecule type" value="Genomic_DNA"/>
</dbReference>
<evidence type="ECO:0000313" key="1">
    <source>
        <dbReference type="EMBL" id="EEY23065.1"/>
    </source>
</evidence>
<sequence length="119" mass="13424">MAEVRTEFYVRRTLVVPASVPKDGELSSRKSLAGPLRLSVHDYSVLDANPDGATFVLTHGNSYNKYFWELIINLLLKRPDLKRFIKRFIAIDAANHGDSAMLNRGVLPVEGQRYKAHAK</sequence>
<evidence type="ECO:0000313" key="2">
    <source>
        <dbReference type="Proteomes" id="UP000008698"/>
    </source>
</evidence>
<dbReference type="Gene3D" id="3.40.50.1820">
    <property type="entry name" value="alpha/beta hydrolase"/>
    <property type="match status" value="1"/>
</dbReference>
<dbReference type="AlphaFoldDB" id="C9SWA0"/>
<dbReference type="OrthoDB" id="4801309at2759"/>
<gene>
    <name evidence="1" type="ORF">VDBG_09175</name>
</gene>
<keyword evidence="2" id="KW-1185">Reference proteome</keyword>
<reference evidence="2" key="1">
    <citation type="journal article" date="2011" name="PLoS Pathog.">
        <title>Comparative genomics yields insights into niche adaptation of plant vascular wilt pathogens.</title>
        <authorList>
            <person name="Klosterman S.J."/>
            <person name="Subbarao K.V."/>
            <person name="Kang S."/>
            <person name="Veronese P."/>
            <person name="Gold S.E."/>
            <person name="Thomma B.P.H.J."/>
            <person name="Chen Z."/>
            <person name="Henrissat B."/>
            <person name="Lee Y.-H."/>
            <person name="Park J."/>
            <person name="Garcia-Pedrajas M.D."/>
            <person name="Barbara D.J."/>
            <person name="Anchieta A."/>
            <person name="de Jonge R."/>
            <person name="Santhanam P."/>
            <person name="Maruthachalam K."/>
            <person name="Atallah Z."/>
            <person name="Amyotte S.G."/>
            <person name="Paz Z."/>
            <person name="Inderbitzin P."/>
            <person name="Hayes R.J."/>
            <person name="Heiman D.I."/>
            <person name="Young S."/>
            <person name="Zeng Q."/>
            <person name="Engels R."/>
            <person name="Galagan J."/>
            <person name="Cuomo C.A."/>
            <person name="Dobinson K.F."/>
            <person name="Ma L.-J."/>
        </authorList>
    </citation>
    <scope>NUCLEOTIDE SEQUENCE [LARGE SCALE GENOMIC DNA]</scope>
    <source>
        <strain evidence="2">VaMs.102 / ATCC MYA-4576 / FGSC 10136</strain>
    </source>
</reference>
<dbReference type="GeneID" id="9528391"/>
<dbReference type="HOGENOM" id="CLU_2063267_0_0_1"/>
<dbReference type="eggNOG" id="ENOG502RUA9">
    <property type="taxonomic scope" value="Eukaryota"/>
</dbReference>
<dbReference type="Proteomes" id="UP000008698">
    <property type="component" value="Unassembled WGS sequence"/>
</dbReference>
<organism evidence="2">
    <name type="scientific">Verticillium alfalfae (strain VaMs.102 / ATCC MYA-4576 / FGSC 10136)</name>
    <name type="common">Verticillium wilt of alfalfa</name>
    <name type="synonym">Verticillium albo-atrum</name>
    <dbReference type="NCBI Taxonomy" id="526221"/>
    <lineage>
        <taxon>Eukaryota</taxon>
        <taxon>Fungi</taxon>
        <taxon>Dikarya</taxon>
        <taxon>Ascomycota</taxon>
        <taxon>Pezizomycotina</taxon>
        <taxon>Sordariomycetes</taxon>
        <taxon>Hypocreomycetidae</taxon>
        <taxon>Glomerellales</taxon>
        <taxon>Plectosphaerellaceae</taxon>
        <taxon>Verticillium</taxon>
    </lineage>
</organism>
<dbReference type="SUPFAM" id="SSF53474">
    <property type="entry name" value="alpha/beta-Hydrolases"/>
    <property type="match status" value="1"/>
</dbReference>
<dbReference type="KEGG" id="val:VDBG_09175"/>
<accession>C9SWA0</accession>
<dbReference type="InterPro" id="IPR029058">
    <property type="entry name" value="AB_hydrolase_fold"/>
</dbReference>
<name>C9SWA0_VERA1</name>
<proteinExistence type="predicted"/>
<dbReference type="STRING" id="526221.C9SWA0"/>
<dbReference type="RefSeq" id="XP_003000680.1">
    <property type="nucleotide sequence ID" value="XM_003000634.1"/>
</dbReference>
<protein>
    <submittedName>
        <fullName evidence="1">Predicted protein</fullName>
    </submittedName>
</protein>